<dbReference type="InterPro" id="IPR027640">
    <property type="entry name" value="Kinesin-like_fam"/>
</dbReference>
<evidence type="ECO:0000313" key="7">
    <source>
        <dbReference type="EMBL" id="CCC49365.1"/>
    </source>
</evidence>
<dbReference type="InterPro" id="IPR036961">
    <property type="entry name" value="Kinesin_motor_dom_sf"/>
</dbReference>
<feature type="compositionally biased region" description="Polar residues" evidence="5">
    <location>
        <begin position="79"/>
        <end position="89"/>
    </location>
</feature>
<organism evidence="7">
    <name type="scientific">Trypanosoma vivax (strain Y486)</name>
    <dbReference type="NCBI Taxonomy" id="1055687"/>
    <lineage>
        <taxon>Eukaryota</taxon>
        <taxon>Discoba</taxon>
        <taxon>Euglenozoa</taxon>
        <taxon>Kinetoplastea</taxon>
        <taxon>Metakinetoplastina</taxon>
        <taxon>Trypanosomatida</taxon>
        <taxon>Trypanosomatidae</taxon>
        <taxon>Trypanosoma</taxon>
        <taxon>Duttonella</taxon>
    </lineage>
</organism>
<feature type="binding site" evidence="3">
    <location>
        <begin position="309"/>
        <end position="316"/>
    </location>
    <ligand>
        <name>ATP</name>
        <dbReference type="ChEBI" id="CHEBI:30616"/>
    </ligand>
</feature>
<keyword evidence="3" id="KW-0547">Nucleotide-binding</keyword>
<feature type="region of interest" description="Disordered" evidence="5">
    <location>
        <begin position="62"/>
        <end position="91"/>
    </location>
</feature>
<evidence type="ECO:0000256" key="1">
    <source>
        <dbReference type="ARBA" id="ARBA00023054"/>
    </source>
</evidence>
<sequence length="872" mass="96079">MFSGAWWGLRLWSSVGNEETKEKIAEDEEDNENEEEEEEQEQEREYIGEWKGERKNISFSSSRTSLSSECSSPGDVPYTSCSPSVQAATSEDERTTRCRQLFFDRVCNRRNAYSLPLTTSSSAYLGHSTRFSVTSATRMLGGHNAIGEYMTTAEAEGFNSYTTTSPTTPDAMAATFPSTENTDPKAYTMKSGNIHVAVRVRPHKGPTCSTPCCRALGQYNAIEFISPPREMPSIARSRSSGTGSACGRRTTDSHCAEYQLRQDDERSVNFTFDTVIGETATQEEIMARIGRPILRHVLDGYNGTVLCYGQSGSGKTHTMLWPAGAVPESLQNYEEIGLIPRMLESLFKHLGCKSDLSKEIGWTGVEAKGRSIASPQEMSGQRWSVKVSALELYKEELRDLLSTWEARHPPRSCTQYCNSTRERGFHVEGDSAEFSARLFSQMRAAGSGCMRFQGSDNGCQGTLQPSWYQTNSGVGSSSGLRVRQTAGLGVVVEGLKWHTVNQPEEAFRALKWAVQQRHIGSTALNKRSGRSHFFFYVTVQLWTAMEANSQGACSSLSTQRTSFSISRDGGRQSLMTLVDLAGSERVSDTQAAGKRLEEAQHINLSLTLLGNVIRKLTSSSKGKGAHIPYRDSKLTRLLQESIGGNAVTTLLCTISPNPSDAAESLSTLKFAKNAKLVQNQPVMGFVETKSNLLLRLKVLEEHNMRLQKELALFKRTNTAPCESVGNSTVSREYSNNLERLPAPSDRSADHRCEGRRSVTDGIAPACELLNTLSPPVPPLPLYKVMNKTAGTIGSQTRHTSCCSYFCSPRHRQVAVEPPSYGFMLGSILVHLLRWVMPGTAEQPRTPKETLLPVAGCPSCAVARYSERESQCL</sequence>
<feature type="compositionally biased region" description="Polar residues" evidence="5">
    <location>
        <begin position="724"/>
        <end position="737"/>
    </location>
</feature>
<comment type="similarity">
    <text evidence="3">Belongs to the TRAFAC class myosin-kinesin ATPase superfamily. Kinesin family.</text>
</comment>
<feature type="domain" description="Kinesin motor" evidence="6">
    <location>
        <begin position="193"/>
        <end position="677"/>
    </location>
</feature>
<dbReference type="PROSITE" id="PS50067">
    <property type="entry name" value="KINESIN_MOTOR_2"/>
    <property type="match status" value="1"/>
</dbReference>
<dbReference type="SMART" id="SM00129">
    <property type="entry name" value="KISc"/>
    <property type="match status" value="1"/>
</dbReference>
<dbReference type="GO" id="GO:0003777">
    <property type="term" value="F:microtubule motor activity"/>
    <property type="evidence" value="ECO:0007669"/>
    <property type="project" value="InterPro"/>
</dbReference>
<reference evidence="7" key="1">
    <citation type="journal article" date="2012" name="Proc. Natl. Acad. Sci. U.S.A.">
        <title>Antigenic diversity is generated by distinct evolutionary mechanisms in African trypanosome species.</title>
        <authorList>
            <person name="Jackson A.P."/>
            <person name="Berry A."/>
            <person name="Aslett M."/>
            <person name="Allison H.C."/>
            <person name="Burton P."/>
            <person name="Vavrova-Anderson J."/>
            <person name="Brown R."/>
            <person name="Browne H."/>
            <person name="Corton N."/>
            <person name="Hauser H."/>
            <person name="Gamble J."/>
            <person name="Gilderthorp R."/>
            <person name="Marcello L."/>
            <person name="McQuillan J."/>
            <person name="Otto T.D."/>
            <person name="Quail M.A."/>
            <person name="Sanders M.J."/>
            <person name="van Tonder A."/>
            <person name="Ginger M.L."/>
            <person name="Field M.C."/>
            <person name="Barry J.D."/>
            <person name="Hertz-Fowler C."/>
            <person name="Berriman M."/>
        </authorList>
    </citation>
    <scope>NUCLEOTIDE SEQUENCE</scope>
    <source>
        <strain evidence="7">Y486</strain>
    </source>
</reference>
<keyword evidence="1 4" id="KW-0175">Coiled coil</keyword>
<evidence type="ECO:0000256" key="3">
    <source>
        <dbReference type="PROSITE-ProRule" id="PRU00283"/>
    </source>
</evidence>
<protein>
    <submittedName>
        <fullName evidence="7">Putative kinesin</fullName>
    </submittedName>
</protein>
<dbReference type="PANTHER" id="PTHR47968:SF75">
    <property type="entry name" value="CENTROMERE-ASSOCIATED PROTEIN E"/>
    <property type="match status" value="1"/>
</dbReference>
<dbReference type="GO" id="GO:0007018">
    <property type="term" value="P:microtubule-based movement"/>
    <property type="evidence" value="ECO:0007669"/>
    <property type="project" value="InterPro"/>
</dbReference>
<dbReference type="VEuPathDB" id="TriTrypDB:TvY486_0706786"/>
<dbReference type="GO" id="GO:0008017">
    <property type="term" value="F:microtubule binding"/>
    <property type="evidence" value="ECO:0007669"/>
    <property type="project" value="InterPro"/>
</dbReference>
<accession>G0TZG2</accession>
<keyword evidence="3" id="KW-0067">ATP-binding</keyword>
<dbReference type="EMBL" id="HE573023">
    <property type="protein sequence ID" value="CCC49365.1"/>
    <property type="molecule type" value="Genomic_DNA"/>
</dbReference>
<dbReference type="Pfam" id="PF00225">
    <property type="entry name" value="Kinesin"/>
    <property type="match status" value="2"/>
</dbReference>
<dbReference type="InterPro" id="IPR001752">
    <property type="entry name" value="Kinesin_motor_dom"/>
</dbReference>
<dbReference type="AlphaFoldDB" id="G0TZG2"/>
<dbReference type="PRINTS" id="PR00380">
    <property type="entry name" value="KINESINHEAVY"/>
</dbReference>
<dbReference type="PANTHER" id="PTHR47968">
    <property type="entry name" value="CENTROMERE PROTEIN E"/>
    <property type="match status" value="1"/>
</dbReference>
<evidence type="ECO:0000256" key="2">
    <source>
        <dbReference type="ARBA" id="ARBA00023175"/>
    </source>
</evidence>
<feature type="compositionally biased region" description="Low complexity" evidence="5">
    <location>
        <begin position="62"/>
        <end position="72"/>
    </location>
</feature>
<feature type="coiled-coil region" evidence="4">
    <location>
        <begin position="689"/>
        <end position="716"/>
    </location>
</feature>
<feature type="region of interest" description="Disordered" evidence="5">
    <location>
        <begin position="724"/>
        <end position="751"/>
    </location>
</feature>
<feature type="compositionally biased region" description="Acidic residues" evidence="5">
    <location>
        <begin position="25"/>
        <end position="42"/>
    </location>
</feature>
<dbReference type="SUPFAM" id="SSF52540">
    <property type="entry name" value="P-loop containing nucleoside triphosphate hydrolases"/>
    <property type="match status" value="1"/>
</dbReference>
<keyword evidence="2 3" id="KW-0505">Motor protein</keyword>
<evidence type="ECO:0000259" key="6">
    <source>
        <dbReference type="PROSITE" id="PS50067"/>
    </source>
</evidence>
<dbReference type="InterPro" id="IPR027417">
    <property type="entry name" value="P-loop_NTPase"/>
</dbReference>
<feature type="region of interest" description="Disordered" evidence="5">
    <location>
        <begin position="17"/>
        <end position="50"/>
    </location>
</feature>
<name>G0TZG2_TRYVY</name>
<evidence type="ECO:0000256" key="5">
    <source>
        <dbReference type="SAM" id="MobiDB-lite"/>
    </source>
</evidence>
<proteinExistence type="inferred from homology"/>
<dbReference type="Gene3D" id="3.40.850.10">
    <property type="entry name" value="Kinesin motor domain"/>
    <property type="match status" value="1"/>
</dbReference>
<gene>
    <name evidence="7" type="ORF">TVY486_0706786</name>
</gene>
<dbReference type="GO" id="GO:0005524">
    <property type="term" value="F:ATP binding"/>
    <property type="evidence" value="ECO:0007669"/>
    <property type="project" value="UniProtKB-UniRule"/>
</dbReference>
<evidence type="ECO:0000256" key="4">
    <source>
        <dbReference type="SAM" id="Coils"/>
    </source>
</evidence>